<dbReference type="InterPro" id="IPR005110">
    <property type="entry name" value="MoeA_linker/N"/>
</dbReference>
<evidence type="ECO:0000256" key="1">
    <source>
        <dbReference type="ARBA" id="ARBA00023150"/>
    </source>
</evidence>
<dbReference type="PANTHER" id="PTHR22960">
    <property type="entry name" value="MOLYBDOPTERIN COFACTOR SYNTHESIS PROTEIN A"/>
    <property type="match status" value="1"/>
</dbReference>
<evidence type="ECO:0000259" key="2">
    <source>
        <dbReference type="Pfam" id="PF03453"/>
    </source>
</evidence>
<dbReference type="GO" id="GO:0061798">
    <property type="term" value="F:GTP 3',8'-cyclase activity"/>
    <property type="evidence" value="ECO:0007669"/>
    <property type="project" value="TreeGrafter"/>
</dbReference>
<keyword evidence="1" id="KW-0501">Molybdenum cofactor biosynthesis</keyword>
<feature type="domain" description="MoeA N-terminal and linker" evidence="2">
    <location>
        <begin position="63"/>
        <end position="132"/>
    </location>
</feature>
<dbReference type="AlphaFoldDB" id="A0A7V5H508"/>
<dbReference type="PANTHER" id="PTHR22960:SF0">
    <property type="entry name" value="MOLYBDENUM COFACTOR BIOSYNTHESIS PROTEIN 1"/>
    <property type="match status" value="1"/>
</dbReference>
<accession>A0A7V5H508</accession>
<dbReference type="SUPFAM" id="SSF102114">
    <property type="entry name" value="Radical SAM enzymes"/>
    <property type="match status" value="1"/>
</dbReference>
<dbReference type="InterPro" id="IPR058240">
    <property type="entry name" value="rSAM_sf"/>
</dbReference>
<dbReference type="Gene3D" id="3.90.105.10">
    <property type="entry name" value="Molybdopterin biosynthesis moea protein, domain 2"/>
    <property type="match status" value="1"/>
</dbReference>
<dbReference type="Proteomes" id="UP000886111">
    <property type="component" value="Unassembled WGS sequence"/>
</dbReference>
<organism evidence="3">
    <name type="scientific">Caldithrix abyssi</name>
    <dbReference type="NCBI Taxonomy" id="187145"/>
    <lineage>
        <taxon>Bacteria</taxon>
        <taxon>Pseudomonadati</taxon>
        <taxon>Calditrichota</taxon>
        <taxon>Calditrichia</taxon>
        <taxon>Calditrichales</taxon>
        <taxon>Calditrichaceae</taxon>
        <taxon>Caldithrix</taxon>
    </lineage>
</organism>
<dbReference type="GO" id="GO:0006777">
    <property type="term" value="P:Mo-molybdopterin cofactor biosynthetic process"/>
    <property type="evidence" value="ECO:0007669"/>
    <property type="project" value="UniProtKB-KW"/>
</dbReference>
<dbReference type="InterPro" id="IPR050105">
    <property type="entry name" value="MoCo_biosynth_MoaA/MoaC"/>
</dbReference>
<name>A0A7V5H508_CALAY</name>
<evidence type="ECO:0000313" key="3">
    <source>
        <dbReference type="EMBL" id="HHE55697.1"/>
    </source>
</evidence>
<proteinExistence type="predicted"/>
<comment type="caution">
    <text evidence="3">The sequence shown here is derived from an EMBL/GenBank/DDBJ whole genome shotgun (WGS) entry which is preliminary data.</text>
</comment>
<dbReference type="Gene3D" id="2.170.190.11">
    <property type="entry name" value="Molybdopterin biosynthesis moea protein, domain 3"/>
    <property type="match status" value="1"/>
</dbReference>
<dbReference type="SUPFAM" id="SSF63882">
    <property type="entry name" value="MoeA N-terminal region -like"/>
    <property type="match status" value="1"/>
</dbReference>
<protein>
    <recommendedName>
        <fullName evidence="2">MoeA N-terminal and linker domain-containing protein</fullName>
    </recommendedName>
</protein>
<gene>
    <name evidence="3" type="ORF">ENL21_07935</name>
</gene>
<dbReference type="EMBL" id="DRTD01000594">
    <property type="protein sequence ID" value="HHE55697.1"/>
    <property type="molecule type" value="Genomic_DNA"/>
</dbReference>
<dbReference type="InterPro" id="IPR036135">
    <property type="entry name" value="MoeA_linker/N_sf"/>
</dbReference>
<reference evidence="3" key="1">
    <citation type="journal article" date="2020" name="mSystems">
        <title>Genome- and Community-Level Interaction Insights into Carbon Utilization and Element Cycling Functions of Hydrothermarchaeota in Hydrothermal Sediment.</title>
        <authorList>
            <person name="Zhou Z."/>
            <person name="Liu Y."/>
            <person name="Xu W."/>
            <person name="Pan J."/>
            <person name="Luo Z.H."/>
            <person name="Li M."/>
        </authorList>
    </citation>
    <scope>NUCLEOTIDE SEQUENCE [LARGE SCALE GENOMIC DNA]</scope>
    <source>
        <strain evidence="3">HyVt-76</strain>
    </source>
</reference>
<sequence length="181" mass="20916">MKKITRQNGFPKVWQGLQQVLKSQISLELNMGVQRGLNEDEIVPMAKLARDHSIEVRFIEQMISVDQAVQLLRQNFTQRRVETFDLEEATGRALAEDLTAVEPTPRFTDSAMDGFAVRFSDLKQLPVRLQIAGKAGQAFRLKKRYRPVRRYALALARFCRKVPIPWCRLKIVKLTSSRSRF</sequence>
<dbReference type="GO" id="GO:0061799">
    <property type="term" value="F:cyclic pyranopterin monophosphate synthase activity"/>
    <property type="evidence" value="ECO:0007669"/>
    <property type="project" value="TreeGrafter"/>
</dbReference>
<dbReference type="Pfam" id="PF03453">
    <property type="entry name" value="MoeA_N"/>
    <property type="match status" value="1"/>
</dbReference>
<dbReference type="UniPathway" id="UPA00344"/>